<dbReference type="STRING" id="1797471.A3A71_01025"/>
<comment type="caution">
    <text evidence="2">The sequence shown here is derived from an EMBL/GenBank/DDBJ whole genome shotgun (WGS) entry which is preliminary data.</text>
</comment>
<evidence type="ECO:0000259" key="1">
    <source>
        <dbReference type="Pfam" id="PF12804"/>
    </source>
</evidence>
<dbReference type="Proteomes" id="UP000177481">
    <property type="component" value="Unassembled WGS sequence"/>
</dbReference>
<dbReference type="Pfam" id="PF12804">
    <property type="entry name" value="NTP_transf_3"/>
    <property type="match status" value="1"/>
</dbReference>
<feature type="domain" description="MobA-like NTP transferase" evidence="1">
    <location>
        <begin position="19"/>
        <end position="106"/>
    </location>
</feature>
<sequence>MDIIILAGADKATERKTKSGHSYRDAAIIAVSKINANRTVVVTKWTLGALGGGNVVATHGGSSLAESLGNGLKQCTTADWVLIVAADLPHINATAVEDFLQKVERASSTNSNSDVFVGYASMEDCRRLNHTSHRSIILDGAAVKLASVFLVRPQVLIDQSGVIGKLIAKRKSVLAIGLKLLGFKTALKLLRQGAFKLSELEAALAKKKVMAKGIRVQAELAVDDDT</sequence>
<accession>A0A1F5EB37</accession>
<name>A0A1F5EB37_9BACT</name>
<dbReference type="InterPro" id="IPR029044">
    <property type="entry name" value="Nucleotide-diphossugar_trans"/>
</dbReference>
<dbReference type="InterPro" id="IPR025877">
    <property type="entry name" value="MobA-like_NTP_Trfase"/>
</dbReference>
<dbReference type="EMBL" id="MEZX01000002">
    <property type="protein sequence ID" value="OGD64622.1"/>
    <property type="molecule type" value="Genomic_DNA"/>
</dbReference>
<organism evidence="2 3">
    <name type="scientific">Candidatus Berkelbacteria bacterium RIFCSPLOWO2_01_FULL_50_28</name>
    <dbReference type="NCBI Taxonomy" id="1797471"/>
    <lineage>
        <taxon>Bacteria</taxon>
        <taxon>Candidatus Berkelbacteria</taxon>
    </lineage>
</organism>
<dbReference type="GO" id="GO:0016779">
    <property type="term" value="F:nucleotidyltransferase activity"/>
    <property type="evidence" value="ECO:0007669"/>
    <property type="project" value="UniProtKB-ARBA"/>
</dbReference>
<gene>
    <name evidence="2" type="ORF">A3A71_01025</name>
</gene>
<reference evidence="2 3" key="1">
    <citation type="journal article" date="2016" name="Nat. Commun.">
        <title>Thousands of microbial genomes shed light on interconnected biogeochemical processes in an aquifer system.</title>
        <authorList>
            <person name="Anantharaman K."/>
            <person name="Brown C.T."/>
            <person name="Hug L.A."/>
            <person name="Sharon I."/>
            <person name="Castelle C.J."/>
            <person name="Probst A.J."/>
            <person name="Thomas B.C."/>
            <person name="Singh A."/>
            <person name="Wilkins M.J."/>
            <person name="Karaoz U."/>
            <person name="Brodie E.L."/>
            <person name="Williams K.H."/>
            <person name="Hubbard S.S."/>
            <person name="Banfield J.F."/>
        </authorList>
    </citation>
    <scope>NUCLEOTIDE SEQUENCE [LARGE SCALE GENOMIC DNA]</scope>
</reference>
<protein>
    <recommendedName>
        <fullName evidence="1">MobA-like NTP transferase domain-containing protein</fullName>
    </recommendedName>
</protein>
<dbReference type="SUPFAM" id="SSF53448">
    <property type="entry name" value="Nucleotide-diphospho-sugar transferases"/>
    <property type="match status" value="1"/>
</dbReference>
<proteinExistence type="predicted"/>
<evidence type="ECO:0000313" key="2">
    <source>
        <dbReference type="EMBL" id="OGD64622.1"/>
    </source>
</evidence>
<dbReference type="AlphaFoldDB" id="A0A1F5EB37"/>
<dbReference type="Gene3D" id="3.90.550.10">
    <property type="entry name" value="Spore Coat Polysaccharide Biosynthesis Protein SpsA, Chain A"/>
    <property type="match status" value="1"/>
</dbReference>
<evidence type="ECO:0000313" key="3">
    <source>
        <dbReference type="Proteomes" id="UP000177481"/>
    </source>
</evidence>